<name>A0ACB7ZX37_9AGAM</name>
<evidence type="ECO:0000313" key="2">
    <source>
        <dbReference type="Proteomes" id="UP000790377"/>
    </source>
</evidence>
<proteinExistence type="predicted"/>
<reference evidence="1" key="1">
    <citation type="journal article" date="2021" name="New Phytol.">
        <title>Evolutionary innovations through gain and loss of genes in the ectomycorrhizal Boletales.</title>
        <authorList>
            <person name="Wu G."/>
            <person name="Miyauchi S."/>
            <person name="Morin E."/>
            <person name="Kuo A."/>
            <person name="Drula E."/>
            <person name="Varga T."/>
            <person name="Kohler A."/>
            <person name="Feng B."/>
            <person name="Cao Y."/>
            <person name="Lipzen A."/>
            <person name="Daum C."/>
            <person name="Hundley H."/>
            <person name="Pangilinan J."/>
            <person name="Johnson J."/>
            <person name="Barry K."/>
            <person name="LaButti K."/>
            <person name="Ng V."/>
            <person name="Ahrendt S."/>
            <person name="Min B."/>
            <person name="Choi I.G."/>
            <person name="Park H."/>
            <person name="Plett J.M."/>
            <person name="Magnuson J."/>
            <person name="Spatafora J.W."/>
            <person name="Nagy L.G."/>
            <person name="Henrissat B."/>
            <person name="Grigoriev I.V."/>
            <person name="Yang Z.L."/>
            <person name="Xu J."/>
            <person name="Martin F.M."/>
        </authorList>
    </citation>
    <scope>NUCLEOTIDE SEQUENCE</scope>
    <source>
        <strain evidence="1">ATCC 28755</strain>
    </source>
</reference>
<dbReference type="Proteomes" id="UP000790377">
    <property type="component" value="Unassembled WGS sequence"/>
</dbReference>
<gene>
    <name evidence="1" type="ORF">BJ138DRAFT_1164764</name>
</gene>
<keyword evidence="2" id="KW-1185">Reference proteome</keyword>
<organism evidence="1 2">
    <name type="scientific">Hygrophoropsis aurantiaca</name>
    <dbReference type="NCBI Taxonomy" id="72124"/>
    <lineage>
        <taxon>Eukaryota</taxon>
        <taxon>Fungi</taxon>
        <taxon>Dikarya</taxon>
        <taxon>Basidiomycota</taxon>
        <taxon>Agaricomycotina</taxon>
        <taxon>Agaricomycetes</taxon>
        <taxon>Agaricomycetidae</taxon>
        <taxon>Boletales</taxon>
        <taxon>Coniophorineae</taxon>
        <taxon>Hygrophoropsidaceae</taxon>
        <taxon>Hygrophoropsis</taxon>
    </lineage>
</organism>
<accession>A0ACB7ZX37</accession>
<comment type="caution">
    <text evidence="1">The sequence shown here is derived from an EMBL/GenBank/DDBJ whole genome shotgun (WGS) entry which is preliminary data.</text>
</comment>
<dbReference type="EMBL" id="MU268189">
    <property type="protein sequence ID" value="KAH7905444.1"/>
    <property type="molecule type" value="Genomic_DNA"/>
</dbReference>
<evidence type="ECO:0000313" key="1">
    <source>
        <dbReference type="EMBL" id="KAH7905444.1"/>
    </source>
</evidence>
<protein>
    <submittedName>
        <fullName evidence="1">Auxin efflux carrier</fullName>
    </submittedName>
</protein>
<sequence length="497" mass="53244">MYPPGRLFCNRLSCLSPNMSSASESASTLIWVSVQPLIRLFLTAGCGFAITKAGLLPIIAARGAGQILLNITLPSLMFSKIVPAFNSQNIGALGPLIFVGLLYEAIGIVIAYIIKQFFWVPHRFRYGIVVAGGWGNVGDIPTSVVMSITAAAPFNGTEDENLAVAYIGAFLLVWCVTMFPMGGTRLIAQDFIGPDLDNEEVRHRMRIKRRNMMKFGRFISGRTRSGFERGHQKEELTDAEAGEKSIRMSSTAPYIQDSPTPTIQQRASTSEHTDDLYPAKGVAVESADSESPSPSTLPLSRRIAIQVYAAIRSILTPASLSIILSFIISVVPPLKALFVPGVPGTSIPPAPDGQPPLAIIMNTATFIGAASVPIGLMSLGSAMARLEVPKAGNWGTLPLGAIGALAVGRMILMPVLGVVICQGLTQVGIIDPANNVLRFVCIFLSCLPTATTQVFLTQVYSGTGTAEHLSAFLIPQYILMFITMTALTAYTLQLLFH</sequence>